<sequence>MSADFLQFQAAFRDYEVADDVCSPVSPLSRLLYSNDVKRNVAEFVASCPNCQQVKVEHQRPGGLAKNTDIPMWKWEIINMDFVMAPFEVLYGRICKSPIGWFEIGEAELIGPYLVHQAIDKVKIIKKQLKTDQSRQKSYSDMCSRDLELKKDDWVFLKVSSMKGIMRFGKKGKLSLRYVRPYRIIQRIG</sequence>
<evidence type="ECO:0000313" key="2">
    <source>
        <dbReference type="Proteomes" id="UP000189701"/>
    </source>
</evidence>
<keyword evidence="2" id="KW-1185">Reference proteome</keyword>
<gene>
    <name evidence="3" type="primary">LOC104225279</name>
</gene>
<dbReference type="PANTHER" id="PTHR45835:SF91">
    <property type="entry name" value="RETROTRANSPOSON, TY3-GYPSY SUBCLASS-LIKE PROTEIN"/>
    <property type="match status" value="1"/>
</dbReference>
<dbReference type="Proteomes" id="UP000189701">
    <property type="component" value="Unplaced"/>
</dbReference>
<dbReference type="PANTHER" id="PTHR45835">
    <property type="entry name" value="YALI0A06105P"/>
    <property type="match status" value="1"/>
</dbReference>
<accession>A0A1U7WM61</accession>
<evidence type="ECO:0000259" key="1">
    <source>
        <dbReference type="Pfam" id="PF24626"/>
    </source>
</evidence>
<name>A0A1U7WM61_NICSY</name>
<feature type="domain" description="Tf2-1-like SH3-like" evidence="1">
    <location>
        <begin position="153"/>
        <end position="189"/>
    </location>
</feature>
<evidence type="ECO:0000313" key="3">
    <source>
        <dbReference type="RefSeq" id="XP_009775350.1"/>
    </source>
</evidence>
<dbReference type="eggNOG" id="KOG0017">
    <property type="taxonomic scope" value="Eukaryota"/>
</dbReference>
<dbReference type="RefSeq" id="XP_009775350.1">
    <property type="nucleotide sequence ID" value="XM_009777048.1"/>
</dbReference>
<protein>
    <submittedName>
        <fullName evidence="3">Uncharacterized protein LOC104225279</fullName>
    </submittedName>
</protein>
<proteinExistence type="predicted"/>
<reference evidence="3" key="2">
    <citation type="submission" date="2025-08" db="UniProtKB">
        <authorList>
            <consortium name="RefSeq"/>
        </authorList>
    </citation>
    <scope>IDENTIFICATION</scope>
    <source>
        <tissue evidence="3">Leaf</tissue>
    </source>
</reference>
<dbReference type="Pfam" id="PF24626">
    <property type="entry name" value="SH3_Tf2-1"/>
    <property type="match status" value="1"/>
</dbReference>
<organism evidence="2 3">
    <name type="scientific">Nicotiana sylvestris</name>
    <name type="common">Wood tobacco</name>
    <name type="synonym">South American tobacco</name>
    <dbReference type="NCBI Taxonomy" id="4096"/>
    <lineage>
        <taxon>Eukaryota</taxon>
        <taxon>Viridiplantae</taxon>
        <taxon>Streptophyta</taxon>
        <taxon>Embryophyta</taxon>
        <taxon>Tracheophyta</taxon>
        <taxon>Spermatophyta</taxon>
        <taxon>Magnoliopsida</taxon>
        <taxon>eudicotyledons</taxon>
        <taxon>Gunneridae</taxon>
        <taxon>Pentapetalae</taxon>
        <taxon>asterids</taxon>
        <taxon>lamiids</taxon>
        <taxon>Solanales</taxon>
        <taxon>Solanaceae</taxon>
        <taxon>Nicotianoideae</taxon>
        <taxon>Nicotianeae</taxon>
        <taxon>Nicotiana</taxon>
    </lineage>
</organism>
<dbReference type="AlphaFoldDB" id="A0A1U7WM61"/>
<reference evidence="2" key="1">
    <citation type="journal article" date="2013" name="Genome Biol.">
        <title>Reference genomes and transcriptomes of Nicotiana sylvestris and Nicotiana tomentosiformis.</title>
        <authorList>
            <person name="Sierro N."/>
            <person name="Battey J.N."/>
            <person name="Ouadi S."/>
            <person name="Bovet L."/>
            <person name="Goepfert S."/>
            <person name="Bakaher N."/>
            <person name="Peitsch M.C."/>
            <person name="Ivanov N.V."/>
        </authorList>
    </citation>
    <scope>NUCLEOTIDE SEQUENCE [LARGE SCALE GENOMIC DNA]</scope>
</reference>
<dbReference type="InterPro" id="IPR056924">
    <property type="entry name" value="SH3_Tf2-1"/>
</dbReference>